<proteinExistence type="predicted"/>
<evidence type="ECO:0000256" key="4">
    <source>
        <dbReference type="PROSITE-ProRule" id="PRU00335"/>
    </source>
</evidence>
<dbReference type="InterPro" id="IPR001647">
    <property type="entry name" value="HTH_TetR"/>
</dbReference>
<keyword evidence="7" id="KW-1185">Reference proteome</keyword>
<keyword evidence="2 4" id="KW-0238">DNA-binding</keyword>
<feature type="domain" description="HTH tetR-type" evidence="5">
    <location>
        <begin position="1"/>
        <end position="60"/>
    </location>
</feature>
<protein>
    <submittedName>
        <fullName evidence="6">TetR/AcrR family transcriptional regulator</fullName>
    </submittedName>
</protein>
<dbReference type="SUPFAM" id="SSF46689">
    <property type="entry name" value="Homeodomain-like"/>
    <property type="match status" value="1"/>
</dbReference>
<dbReference type="PROSITE" id="PS50977">
    <property type="entry name" value="HTH_TETR_2"/>
    <property type="match status" value="1"/>
</dbReference>
<dbReference type="InterPro" id="IPR009057">
    <property type="entry name" value="Homeodomain-like_sf"/>
</dbReference>
<dbReference type="InterPro" id="IPR050109">
    <property type="entry name" value="HTH-type_TetR-like_transc_reg"/>
</dbReference>
<reference evidence="6 7" key="1">
    <citation type="submission" date="2021-08" db="EMBL/GenBank/DDBJ databases">
        <title>Nocardioides bacterium WL0053 sp. nov., isolated from the sediment.</title>
        <authorList>
            <person name="Wang L."/>
            <person name="Zhang D."/>
            <person name="Zhang A."/>
        </authorList>
    </citation>
    <scope>NUCLEOTIDE SEQUENCE [LARGE SCALE GENOMIC DNA]</scope>
    <source>
        <strain evidence="6 7">WL0053</strain>
    </source>
</reference>
<evidence type="ECO:0000256" key="1">
    <source>
        <dbReference type="ARBA" id="ARBA00023015"/>
    </source>
</evidence>
<accession>A0ABS7RKH0</accession>
<dbReference type="PANTHER" id="PTHR30055:SF234">
    <property type="entry name" value="HTH-TYPE TRANSCRIPTIONAL REGULATOR BETI"/>
    <property type="match status" value="1"/>
</dbReference>
<comment type="caution">
    <text evidence="6">The sequence shown here is derived from an EMBL/GenBank/DDBJ whole genome shotgun (WGS) entry which is preliminary data.</text>
</comment>
<dbReference type="InterPro" id="IPR036271">
    <property type="entry name" value="Tet_transcr_reg_TetR-rel_C_sf"/>
</dbReference>
<organism evidence="6 7">
    <name type="scientific">Nocardioides jiangsuensis</name>
    <dbReference type="NCBI Taxonomy" id="2866161"/>
    <lineage>
        <taxon>Bacteria</taxon>
        <taxon>Bacillati</taxon>
        <taxon>Actinomycetota</taxon>
        <taxon>Actinomycetes</taxon>
        <taxon>Propionibacteriales</taxon>
        <taxon>Nocardioidaceae</taxon>
        <taxon>Nocardioides</taxon>
    </lineage>
</organism>
<evidence type="ECO:0000256" key="3">
    <source>
        <dbReference type="ARBA" id="ARBA00023163"/>
    </source>
</evidence>
<keyword evidence="1" id="KW-0805">Transcription regulation</keyword>
<dbReference type="SUPFAM" id="SSF48498">
    <property type="entry name" value="Tetracyclin repressor-like, C-terminal domain"/>
    <property type="match status" value="1"/>
</dbReference>
<evidence type="ECO:0000313" key="6">
    <source>
        <dbReference type="EMBL" id="MBY9074997.1"/>
    </source>
</evidence>
<dbReference type="Pfam" id="PF00440">
    <property type="entry name" value="TetR_N"/>
    <property type="match status" value="1"/>
</dbReference>
<dbReference type="EMBL" id="JAIEZQ010000002">
    <property type="protein sequence ID" value="MBY9074997.1"/>
    <property type="molecule type" value="Genomic_DNA"/>
</dbReference>
<dbReference type="Gene3D" id="1.10.357.10">
    <property type="entry name" value="Tetracycline Repressor, domain 2"/>
    <property type="match status" value="1"/>
</dbReference>
<name>A0ABS7RKH0_9ACTN</name>
<sequence length="182" mass="19279">MRREELLAGLRELFLREGFAGLGVGELAARLRCSRTTLYLVAPSKEQIVVATVRSYFKNAAERVEARVAACDEPGLRLATYLEAVASELQPASEAFYTDLAGFAPANEVYQANTGFAAQRVQQLVVEGVEAGALRPVNASFVGAAVAQVMSAIQTGEIEAATGLADAEAYRQLADLVLAGLA</sequence>
<feature type="DNA-binding region" description="H-T-H motif" evidence="4">
    <location>
        <begin position="23"/>
        <end position="42"/>
    </location>
</feature>
<dbReference type="Gene3D" id="1.10.10.60">
    <property type="entry name" value="Homeodomain-like"/>
    <property type="match status" value="1"/>
</dbReference>
<dbReference type="Proteomes" id="UP000754710">
    <property type="component" value="Unassembled WGS sequence"/>
</dbReference>
<evidence type="ECO:0000313" key="7">
    <source>
        <dbReference type="Proteomes" id="UP000754710"/>
    </source>
</evidence>
<gene>
    <name evidence="6" type="ORF">K1X13_09220</name>
</gene>
<evidence type="ECO:0000256" key="2">
    <source>
        <dbReference type="ARBA" id="ARBA00023125"/>
    </source>
</evidence>
<dbReference type="PANTHER" id="PTHR30055">
    <property type="entry name" value="HTH-TYPE TRANSCRIPTIONAL REGULATOR RUTR"/>
    <property type="match status" value="1"/>
</dbReference>
<evidence type="ECO:0000259" key="5">
    <source>
        <dbReference type="PROSITE" id="PS50977"/>
    </source>
</evidence>
<keyword evidence="3" id="KW-0804">Transcription</keyword>